<feature type="non-terminal residue" evidence="1">
    <location>
        <position position="118"/>
    </location>
</feature>
<evidence type="ECO:0000313" key="2">
    <source>
        <dbReference type="Proteomes" id="UP001057375"/>
    </source>
</evidence>
<dbReference type="Proteomes" id="UP001057375">
    <property type="component" value="Unassembled WGS sequence"/>
</dbReference>
<sequence>MDILALLDKSDRNGTKTHHDHNALISSDLRLRKRRFRKLICEKAIIHFISIHYVCSFLDIELQQAIRDLPEPLRLAPSTMYQETTSLLLDDLELIKTKFVKPPYAIILDKSISRGKSV</sequence>
<reference evidence="1" key="1">
    <citation type="submission" date="2022-03" db="EMBL/GenBank/DDBJ databases">
        <title>Draft genome sequence of Aduncisulcus paluster, a free-living microaerophilic Fornicata.</title>
        <authorList>
            <person name="Yuyama I."/>
            <person name="Kume K."/>
            <person name="Tamura T."/>
            <person name="Inagaki Y."/>
            <person name="Hashimoto T."/>
        </authorList>
    </citation>
    <scope>NUCLEOTIDE SEQUENCE</scope>
    <source>
        <strain evidence="1">NY0171</strain>
    </source>
</reference>
<keyword evidence="2" id="KW-1185">Reference proteome</keyword>
<accession>A0ABQ5JT27</accession>
<organism evidence="1 2">
    <name type="scientific">Aduncisulcus paluster</name>
    <dbReference type="NCBI Taxonomy" id="2918883"/>
    <lineage>
        <taxon>Eukaryota</taxon>
        <taxon>Metamonada</taxon>
        <taxon>Carpediemonas-like organisms</taxon>
        <taxon>Aduncisulcus</taxon>
    </lineage>
</organism>
<proteinExistence type="predicted"/>
<comment type="caution">
    <text evidence="1">The sequence shown here is derived from an EMBL/GenBank/DDBJ whole genome shotgun (WGS) entry which is preliminary data.</text>
</comment>
<gene>
    <name evidence="1" type="ORF">ADUPG1_010846</name>
</gene>
<protein>
    <submittedName>
        <fullName evidence="1">Uncharacterized protein</fullName>
    </submittedName>
</protein>
<evidence type="ECO:0000313" key="1">
    <source>
        <dbReference type="EMBL" id="GKT16071.1"/>
    </source>
</evidence>
<dbReference type="EMBL" id="BQXS01011726">
    <property type="protein sequence ID" value="GKT16071.1"/>
    <property type="molecule type" value="Genomic_DNA"/>
</dbReference>
<name>A0ABQ5JT27_9EUKA</name>